<gene>
    <name evidence="3" type="ORF">DD559_17610</name>
</gene>
<keyword evidence="4" id="KW-1185">Reference proteome</keyword>
<dbReference type="PANTHER" id="PTHR34387">
    <property type="entry name" value="SLR1258 PROTEIN"/>
    <property type="match status" value="1"/>
</dbReference>
<dbReference type="OrthoDB" id="7546621at2"/>
<evidence type="ECO:0008006" key="5">
    <source>
        <dbReference type="Google" id="ProtNLM"/>
    </source>
</evidence>
<comment type="caution">
    <text evidence="3">The sequence shown here is derived from an EMBL/GenBank/DDBJ whole genome shotgun (WGS) entry which is preliminary data.</text>
</comment>
<reference evidence="3 4" key="1">
    <citation type="submission" date="2018-05" db="EMBL/GenBank/DDBJ databases">
        <title>Description of Sphingomonas pokkalii sp nov, isolated from the rhizosphere of saline tolerant pokkali rice and its draft genome analysis.</title>
        <authorList>
            <person name="Menon R."/>
            <person name="Kumari S."/>
            <person name="Rameshkumar N."/>
        </authorList>
    </citation>
    <scope>NUCLEOTIDE SEQUENCE [LARGE SCALE GENOMIC DNA]</scope>
    <source>
        <strain evidence="3 4">L3B27</strain>
    </source>
</reference>
<dbReference type="InterPro" id="IPR007497">
    <property type="entry name" value="SIMPL/DUF541"/>
</dbReference>
<accession>A0A2U0SHV3</accession>
<organism evidence="3 4">
    <name type="scientific">Sphingomonas pokkalii</name>
    <dbReference type="NCBI Taxonomy" id="2175090"/>
    <lineage>
        <taxon>Bacteria</taxon>
        <taxon>Pseudomonadati</taxon>
        <taxon>Pseudomonadota</taxon>
        <taxon>Alphaproteobacteria</taxon>
        <taxon>Sphingomonadales</taxon>
        <taxon>Sphingomonadaceae</taxon>
        <taxon>Sphingomonas</taxon>
    </lineage>
</organism>
<evidence type="ECO:0000256" key="1">
    <source>
        <dbReference type="SAM" id="MobiDB-lite"/>
    </source>
</evidence>
<dbReference type="InterPro" id="IPR052022">
    <property type="entry name" value="26kDa_periplasmic_antigen"/>
</dbReference>
<evidence type="ECO:0000313" key="3">
    <source>
        <dbReference type="EMBL" id="PVX30919.1"/>
    </source>
</evidence>
<protein>
    <recommendedName>
        <fullName evidence="5">SIMPL domain-containing protein</fullName>
    </recommendedName>
</protein>
<dbReference type="GO" id="GO:0006974">
    <property type="term" value="P:DNA damage response"/>
    <property type="evidence" value="ECO:0007669"/>
    <property type="project" value="TreeGrafter"/>
</dbReference>
<evidence type="ECO:0000313" key="4">
    <source>
        <dbReference type="Proteomes" id="UP000245890"/>
    </source>
</evidence>
<dbReference type="EMBL" id="QENQ01000001">
    <property type="protein sequence ID" value="PVX30919.1"/>
    <property type="molecule type" value="Genomic_DNA"/>
</dbReference>
<dbReference type="RefSeq" id="WP_116470313.1">
    <property type="nucleotide sequence ID" value="NZ_QENQ01000001.1"/>
</dbReference>
<keyword evidence="2" id="KW-0732">Signal</keyword>
<feature type="chain" id="PRO_5015663622" description="SIMPL domain-containing protein" evidence="2">
    <location>
        <begin position="21"/>
        <end position="248"/>
    </location>
</feature>
<sequence>MRIMTLIAAAAMLTPTMVAAQSRPVSLEIVASGALDVKPSRVSMVISFKGEGDTQAEAERAVDAKMAKVQEILKAENIPASALGETSVDAFIKAATDSAESEDPDMASDAAGSGKPKFSVPDVKQLTVTSAAVAEAVKAKLEAIDVTVGSPKFDADEARILTAQREVKALALRSARTDAEVYAKEMGMRINRVVRISEGGSGPLMPGIQTKLQQVITQGPQAFARMFKRTDGSVTVETSIVVEFELTK</sequence>
<dbReference type="Pfam" id="PF04402">
    <property type="entry name" value="SIMPL"/>
    <property type="match status" value="1"/>
</dbReference>
<dbReference type="Proteomes" id="UP000245890">
    <property type="component" value="Unassembled WGS sequence"/>
</dbReference>
<dbReference type="Gene3D" id="3.30.110.170">
    <property type="entry name" value="Protein of unknown function (DUF541), domain 1"/>
    <property type="match status" value="1"/>
</dbReference>
<feature type="signal peptide" evidence="2">
    <location>
        <begin position="1"/>
        <end position="20"/>
    </location>
</feature>
<dbReference type="PANTHER" id="PTHR34387:SF2">
    <property type="entry name" value="SLR1258 PROTEIN"/>
    <property type="match status" value="1"/>
</dbReference>
<evidence type="ECO:0000256" key="2">
    <source>
        <dbReference type="SAM" id="SignalP"/>
    </source>
</evidence>
<name>A0A2U0SHV3_9SPHN</name>
<proteinExistence type="predicted"/>
<dbReference type="Gene3D" id="3.30.70.2970">
    <property type="entry name" value="Protein of unknown function (DUF541), domain 2"/>
    <property type="match status" value="1"/>
</dbReference>
<dbReference type="AlphaFoldDB" id="A0A2U0SHV3"/>
<feature type="region of interest" description="Disordered" evidence="1">
    <location>
        <begin position="96"/>
        <end position="117"/>
    </location>
</feature>